<comment type="caution">
    <text evidence="2">The sequence shown here is derived from an EMBL/GenBank/DDBJ whole genome shotgun (WGS) entry which is preliminary data.</text>
</comment>
<dbReference type="AlphaFoldDB" id="A0A5C6S871"/>
<dbReference type="EMBL" id="VOPL01000001">
    <property type="protein sequence ID" value="TXB70711.1"/>
    <property type="molecule type" value="Genomic_DNA"/>
</dbReference>
<evidence type="ECO:0000313" key="2">
    <source>
        <dbReference type="EMBL" id="TXB70711.1"/>
    </source>
</evidence>
<keyword evidence="1" id="KW-0732">Signal</keyword>
<dbReference type="PROSITE" id="PS51257">
    <property type="entry name" value="PROKAR_LIPOPROTEIN"/>
    <property type="match status" value="1"/>
</dbReference>
<proteinExistence type="predicted"/>
<organism evidence="2 3">
    <name type="scientific">Paracoccus aurantiacus</name>
    <dbReference type="NCBI Taxonomy" id="2599412"/>
    <lineage>
        <taxon>Bacteria</taxon>
        <taxon>Pseudomonadati</taxon>
        <taxon>Pseudomonadota</taxon>
        <taxon>Alphaproteobacteria</taxon>
        <taxon>Rhodobacterales</taxon>
        <taxon>Paracoccaceae</taxon>
        <taxon>Paracoccus</taxon>
    </lineage>
</organism>
<dbReference type="RefSeq" id="WP_147096196.1">
    <property type="nucleotide sequence ID" value="NZ_JBHUFH010000002.1"/>
</dbReference>
<reference evidence="2 3" key="1">
    <citation type="submission" date="2019-08" db="EMBL/GenBank/DDBJ databases">
        <authorList>
            <person name="Ye J."/>
        </authorList>
    </citation>
    <scope>NUCLEOTIDE SEQUENCE [LARGE SCALE GENOMIC DNA]</scope>
    <source>
        <strain evidence="2 3">TK008</strain>
    </source>
</reference>
<accession>A0A5C6S871</accession>
<protein>
    <submittedName>
        <fullName evidence="2">Uncharacterized protein</fullName>
    </submittedName>
</protein>
<evidence type="ECO:0000256" key="1">
    <source>
        <dbReference type="SAM" id="SignalP"/>
    </source>
</evidence>
<gene>
    <name evidence="2" type="ORF">FQV27_02305</name>
</gene>
<name>A0A5C6S871_9RHOB</name>
<keyword evidence="3" id="KW-1185">Reference proteome</keyword>
<feature type="signal peptide" evidence="1">
    <location>
        <begin position="1"/>
        <end position="17"/>
    </location>
</feature>
<dbReference type="Proteomes" id="UP000321562">
    <property type="component" value="Unassembled WGS sequence"/>
</dbReference>
<evidence type="ECO:0000313" key="3">
    <source>
        <dbReference type="Proteomes" id="UP000321562"/>
    </source>
</evidence>
<sequence>MAIRALPALGFPVLLLAACGDDGIDYPALLPTDQVLAEPSIPGHAQIAAGSPDQVRSDLEAAGQALNVSAAEVTQQDVADEAALEDRAAALRRRAQALAAEPADCATPETPESC</sequence>
<feature type="chain" id="PRO_5023055603" evidence="1">
    <location>
        <begin position="18"/>
        <end position="114"/>
    </location>
</feature>
<dbReference type="OrthoDB" id="7779256at2"/>